<name>A0A1I6MX41_9RHOB</name>
<dbReference type="PANTHER" id="PTHR43689">
    <property type="entry name" value="HYDROLASE"/>
    <property type="match status" value="1"/>
</dbReference>
<dbReference type="AlphaFoldDB" id="A0A1I6MX41"/>
<dbReference type="InterPro" id="IPR000073">
    <property type="entry name" value="AB_hydrolase_1"/>
</dbReference>
<dbReference type="STRING" id="1123755.SAMN05444714_2564"/>
<feature type="domain" description="AB hydrolase-1" evidence="1">
    <location>
        <begin position="28"/>
        <end position="248"/>
    </location>
</feature>
<dbReference type="Pfam" id="PF12697">
    <property type="entry name" value="Abhydrolase_6"/>
    <property type="match status" value="1"/>
</dbReference>
<keyword evidence="3" id="KW-1185">Reference proteome</keyword>
<dbReference type="InterPro" id="IPR029058">
    <property type="entry name" value="AB_hydrolase_fold"/>
</dbReference>
<dbReference type="Proteomes" id="UP000198926">
    <property type="component" value="Unassembled WGS sequence"/>
</dbReference>
<evidence type="ECO:0000313" key="3">
    <source>
        <dbReference type="Proteomes" id="UP000198926"/>
    </source>
</evidence>
<evidence type="ECO:0000259" key="1">
    <source>
        <dbReference type="Pfam" id="PF12697"/>
    </source>
</evidence>
<accession>A0A1I6MX41</accession>
<evidence type="ECO:0000313" key="2">
    <source>
        <dbReference type="EMBL" id="SFS20283.1"/>
    </source>
</evidence>
<dbReference type="EMBL" id="FOZM01000002">
    <property type="protein sequence ID" value="SFS20283.1"/>
    <property type="molecule type" value="Genomic_DNA"/>
</dbReference>
<sequence>MRIWLAASEVNSPKVHHVTLGSDASRLFIHCMLARHELLLPLATALGGGKLMDLPGHGQSPDWDGRTPYQALATRMAAACCDGPTHVIGHSFGATVALRLAVERPDLVNRLTLIEPVFFAAAKGTTAHGDYLRTFRPFVMAMLQGDEARAAEIFNSVWSTSRWDSIPAAQRAYLTERIHLIVATGADLEEDSDGITSPARLSEVNVPVTLIRGDQTQPIIADIHASLCARLPHAADHVVAGAGHMVPIRDRFIPEIARIIRAAETGTG</sequence>
<organism evidence="2 3">
    <name type="scientific">Yoonia litorea</name>
    <dbReference type="NCBI Taxonomy" id="1123755"/>
    <lineage>
        <taxon>Bacteria</taxon>
        <taxon>Pseudomonadati</taxon>
        <taxon>Pseudomonadota</taxon>
        <taxon>Alphaproteobacteria</taxon>
        <taxon>Rhodobacterales</taxon>
        <taxon>Paracoccaceae</taxon>
        <taxon>Yoonia</taxon>
    </lineage>
</organism>
<protein>
    <submittedName>
        <fullName evidence="2">Pimeloyl-ACP methyl ester carboxylesterase</fullName>
    </submittedName>
</protein>
<dbReference type="Gene3D" id="3.40.50.1820">
    <property type="entry name" value="alpha/beta hydrolase"/>
    <property type="match status" value="1"/>
</dbReference>
<reference evidence="2 3" key="1">
    <citation type="submission" date="2016-10" db="EMBL/GenBank/DDBJ databases">
        <authorList>
            <person name="de Groot N.N."/>
        </authorList>
    </citation>
    <scope>NUCLEOTIDE SEQUENCE [LARGE SCALE GENOMIC DNA]</scope>
    <source>
        <strain evidence="2 3">DSM 29433</strain>
    </source>
</reference>
<dbReference type="SUPFAM" id="SSF53474">
    <property type="entry name" value="alpha/beta-Hydrolases"/>
    <property type="match status" value="1"/>
</dbReference>
<dbReference type="OrthoDB" id="9804723at2"/>
<dbReference type="RefSeq" id="WP_090209112.1">
    <property type="nucleotide sequence ID" value="NZ_FOZM01000002.1"/>
</dbReference>
<gene>
    <name evidence="2" type="ORF">SAMN05444714_2564</name>
</gene>
<proteinExistence type="predicted"/>
<dbReference type="PANTHER" id="PTHR43689:SF8">
    <property type="entry name" value="ALPHA_BETA-HYDROLASES SUPERFAMILY PROTEIN"/>
    <property type="match status" value="1"/>
</dbReference>